<protein>
    <submittedName>
        <fullName evidence="2">HDOD domain-containing protein</fullName>
    </submittedName>
</protein>
<dbReference type="Gene3D" id="1.10.3210.10">
    <property type="entry name" value="Hypothetical protein af1432"/>
    <property type="match status" value="1"/>
</dbReference>
<dbReference type="PANTHER" id="PTHR33525:SF4">
    <property type="entry name" value="CYCLIC DI-GMP PHOSPHODIESTERASE CDGJ"/>
    <property type="match status" value="1"/>
</dbReference>
<dbReference type="SUPFAM" id="SSF109604">
    <property type="entry name" value="HD-domain/PDEase-like"/>
    <property type="match status" value="1"/>
</dbReference>
<dbReference type="RefSeq" id="WP_140588998.1">
    <property type="nucleotide sequence ID" value="NZ_VFRR01000017.1"/>
</dbReference>
<dbReference type="SUPFAM" id="SSF141868">
    <property type="entry name" value="EAL domain-like"/>
    <property type="match status" value="1"/>
</dbReference>
<dbReference type="PANTHER" id="PTHR33525">
    <property type="match status" value="1"/>
</dbReference>
<dbReference type="InterPro" id="IPR052340">
    <property type="entry name" value="RNase_Y/CdgJ"/>
</dbReference>
<organism evidence="2 3">
    <name type="scientific">Maribrevibacterium harenarium</name>
    <dbReference type="NCBI Taxonomy" id="2589817"/>
    <lineage>
        <taxon>Bacteria</taxon>
        <taxon>Pseudomonadati</taxon>
        <taxon>Pseudomonadota</taxon>
        <taxon>Gammaproteobacteria</taxon>
        <taxon>Oceanospirillales</taxon>
        <taxon>Oceanospirillaceae</taxon>
        <taxon>Maribrevibacterium</taxon>
    </lineage>
</organism>
<comment type="caution">
    <text evidence="2">The sequence shown here is derived from an EMBL/GenBank/DDBJ whole genome shotgun (WGS) entry which is preliminary data.</text>
</comment>
<dbReference type="Pfam" id="PF08668">
    <property type="entry name" value="HDOD"/>
    <property type="match status" value="1"/>
</dbReference>
<dbReference type="InterPro" id="IPR001633">
    <property type="entry name" value="EAL_dom"/>
</dbReference>
<evidence type="ECO:0000313" key="2">
    <source>
        <dbReference type="EMBL" id="TPE50923.1"/>
    </source>
</evidence>
<reference evidence="2 3" key="1">
    <citation type="submission" date="2019-06" db="EMBL/GenBank/DDBJ databases">
        <title>A novel bacterium of genus Marinomonas, isolated from coastal sand.</title>
        <authorList>
            <person name="Huang H."/>
            <person name="Mo K."/>
            <person name="Hu Y."/>
        </authorList>
    </citation>
    <scope>NUCLEOTIDE SEQUENCE [LARGE SCALE GENOMIC DNA]</scope>
    <source>
        <strain evidence="2 3">HB171799</strain>
    </source>
</reference>
<sequence>MNTRNVVIARQPIVDNSLATFAYELLYRREVTELEANVIDPVGATAQVVSSCLMDIGLHNLIGSGKAFINFPRSYLVNPSGVPLPREHTVIEVLEGAGFDAVLLAALRRWVKAGFVLALDDFVFEPKLTPFVELATYVKLDIQAMSQEAFCEQVEMLKPFGVKIIAEKIETWEEFHFARVLDIDFYQGYFFERPESVSGKASKVNHMTLLQLMASLLRADDISVVELEKIVCQDVGLVHKLLRYLNSPITGLVAAVDSVRLAIMLIGVERLKSLTNLLLMSEMTSDREVLLEQILVRAKHAELFAKARGYASEDRYFLAGMLSMIDVVMGANLDEVLAELPLPNDFIDAIIGRTGRVGQVLDLVEDYEKHRVISNVNDSETLTVAYVDAVKWAREFTQSI</sequence>
<keyword evidence="3" id="KW-1185">Reference proteome</keyword>
<dbReference type="InterPro" id="IPR013976">
    <property type="entry name" value="HDOD"/>
</dbReference>
<dbReference type="Pfam" id="PF00563">
    <property type="entry name" value="EAL"/>
    <property type="match status" value="1"/>
</dbReference>
<dbReference type="Gene3D" id="3.20.20.450">
    <property type="entry name" value="EAL domain"/>
    <property type="match status" value="1"/>
</dbReference>
<proteinExistence type="predicted"/>
<feature type="domain" description="HDOD" evidence="1">
    <location>
        <begin position="202"/>
        <end position="392"/>
    </location>
</feature>
<dbReference type="AlphaFoldDB" id="A0A501WM92"/>
<evidence type="ECO:0000259" key="1">
    <source>
        <dbReference type="PROSITE" id="PS51833"/>
    </source>
</evidence>
<name>A0A501WM92_9GAMM</name>
<dbReference type="OrthoDB" id="9804751at2"/>
<dbReference type="PIRSF" id="PIRSF003180">
    <property type="entry name" value="DiGMPpdiest_YuxH"/>
    <property type="match status" value="1"/>
</dbReference>
<dbReference type="PROSITE" id="PS51833">
    <property type="entry name" value="HDOD"/>
    <property type="match status" value="1"/>
</dbReference>
<dbReference type="SMART" id="SM00052">
    <property type="entry name" value="EAL"/>
    <property type="match status" value="1"/>
</dbReference>
<accession>A0A501WM92</accession>
<evidence type="ECO:0000313" key="3">
    <source>
        <dbReference type="Proteomes" id="UP000315901"/>
    </source>
</evidence>
<gene>
    <name evidence="2" type="ORF">FJM67_10210</name>
</gene>
<dbReference type="EMBL" id="VFRR01000017">
    <property type="protein sequence ID" value="TPE50923.1"/>
    <property type="molecule type" value="Genomic_DNA"/>
</dbReference>
<dbReference type="InterPro" id="IPR014408">
    <property type="entry name" value="dGMP_Pdiesterase_EAL/HD-GYP"/>
</dbReference>
<dbReference type="InterPro" id="IPR035919">
    <property type="entry name" value="EAL_sf"/>
</dbReference>
<dbReference type="Proteomes" id="UP000315901">
    <property type="component" value="Unassembled WGS sequence"/>
</dbReference>